<accession>A0ACB9MMJ9</accession>
<proteinExistence type="predicted"/>
<evidence type="ECO:0000313" key="1">
    <source>
        <dbReference type="EMBL" id="KAI4325125.1"/>
    </source>
</evidence>
<gene>
    <name evidence="1" type="ORF">MLD38_030548</name>
</gene>
<protein>
    <submittedName>
        <fullName evidence="1">Uncharacterized protein</fullName>
    </submittedName>
</protein>
<comment type="caution">
    <text evidence="1">The sequence shown here is derived from an EMBL/GenBank/DDBJ whole genome shotgun (WGS) entry which is preliminary data.</text>
</comment>
<reference evidence="2" key="1">
    <citation type="journal article" date="2023" name="Front. Plant Sci.">
        <title>Chromosomal-level genome assembly of Melastoma candidum provides insights into trichome evolution.</title>
        <authorList>
            <person name="Zhong Y."/>
            <person name="Wu W."/>
            <person name="Sun C."/>
            <person name="Zou P."/>
            <person name="Liu Y."/>
            <person name="Dai S."/>
            <person name="Zhou R."/>
        </authorList>
    </citation>
    <scope>NUCLEOTIDE SEQUENCE [LARGE SCALE GENOMIC DNA]</scope>
</reference>
<organism evidence="1 2">
    <name type="scientific">Melastoma candidum</name>
    <dbReference type="NCBI Taxonomy" id="119954"/>
    <lineage>
        <taxon>Eukaryota</taxon>
        <taxon>Viridiplantae</taxon>
        <taxon>Streptophyta</taxon>
        <taxon>Embryophyta</taxon>
        <taxon>Tracheophyta</taxon>
        <taxon>Spermatophyta</taxon>
        <taxon>Magnoliopsida</taxon>
        <taxon>eudicotyledons</taxon>
        <taxon>Gunneridae</taxon>
        <taxon>Pentapetalae</taxon>
        <taxon>rosids</taxon>
        <taxon>malvids</taxon>
        <taxon>Myrtales</taxon>
        <taxon>Melastomataceae</taxon>
        <taxon>Melastomatoideae</taxon>
        <taxon>Melastomateae</taxon>
        <taxon>Melastoma</taxon>
    </lineage>
</organism>
<evidence type="ECO:0000313" key="2">
    <source>
        <dbReference type="Proteomes" id="UP001057402"/>
    </source>
</evidence>
<dbReference type="EMBL" id="CM042888">
    <property type="protein sequence ID" value="KAI4325125.1"/>
    <property type="molecule type" value="Genomic_DNA"/>
</dbReference>
<name>A0ACB9MMJ9_9MYRT</name>
<dbReference type="Proteomes" id="UP001057402">
    <property type="component" value="Chromosome 9"/>
</dbReference>
<keyword evidence="2" id="KW-1185">Reference proteome</keyword>
<sequence>MATFKAFELHNARAGPAGPIPVAEDQGSGVALGPILPEHLFPEVVPLNYLITEKPIPVCHPNFINPLNWEKQGTFLCFPSATKAEMIEWLEMWEDHFENIFRDQKILRFFRMSIASKSCDPRVCAAILPFWNSMVNCFYFPEGPMSITLADLKFLTRSKINGRPVRQYAQAGDISPKGALQYMEVVNKHLQMASVGKKKGEKRTTAGFGAQEEIEFLSTWLSKFVYCFPGKKVGHTSHAVANFLRETTEEVAWGPFILGLLYHDLERATSQIKPFPKHPAGGMLWLVHLWSAMWMPGLTGFKVPTTPPEALYYGESILNRCCQRKDQWLPTSVTGHMKHIADFARADRRDWAPLPGHKTIAQKVDPQIAPGFWNGALTSRDLPVVFDNYLSFEVYNPQLCARQFGFIQSAAVPLVDATGGLLGRATKIPCKSGDAKVLELLSRKAQLLRMEFPSSSSSCFATQFFTVLWSSMYEELRSLMHFLEVSDEPDFYPDDAQLKARGSLLPRGPGKAKLKAPLLSHTGQQSARPAAFSGTG</sequence>